<organism evidence="3 4">
    <name type="scientific">Lysinibacillus antri</name>
    <dbReference type="NCBI Taxonomy" id="2498145"/>
    <lineage>
        <taxon>Bacteria</taxon>
        <taxon>Bacillati</taxon>
        <taxon>Bacillota</taxon>
        <taxon>Bacilli</taxon>
        <taxon>Bacillales</taxon>
        <taxon>Bacillaceae</taxon>
        <taxon>Lysinibacillus</taxon>
    </lineage>
</organism>
<evidence type="ECO:0000313" key="3">
    <source>
        <dbReference type="EMBL" id="RUL57089.1"/>
    </source>
</evidence>
<keyword evidence="4" id="KW-1185">Reference proteome</keyword>
<protein>
    <recommendedName>
        <fullName evidence="2">UPF0473 protein EK386_01330</fullName>
    </recommendedName>
</protein>
<name>A0A432LGJ9_9BACI</name>
<reference evidence="3 4" key="1">
    <citation type="submission" date="2018-12" db="EMBL/GenBank/DDBJ databases">
        <title>Lysinibacillus antri sp. nov., isolated from a cave soil.</title>
        <authorList>
            <person name="Narsing Rao M.P."/>
            <person name="Zhang H."/>
            <person name="Dong Z.-Y."/>
            <person name="Niu X.-K."/>
            <person name="Zhang K."/>
            <person name="Fang B.-Z."/>
            <person name="Kang Y.-Q."/>
            <person name="Xiao M."/>
            <person name="Li W.-J."/>
        </authorList>
    </citation>
    <scope>NUCLEOTIDE SEQUENCE [LARGE SCALE GENOMIC DNA]</scope>
    <source>
        <strain evidence="3 4">SYSU K30002</strain>
    </source>
</reference>
<evidence type="ECO:0000256" key="2">
    <source>
        <dbReference type="HAMAP-Rule" id="MF_01448"/>
    </source>
</evidence>
<gene>
    <name evidence="3" type="ORF">EK386_01330</name>
</gene>
<dbReference type="PANTHER" id="PTHR40066">
    <property type="entry name" value="UPF0473 PROTEIN CBO2561/CLC_2432"/>
    <property type="match status" value="1"/>
</dbReference>
<sequence>MDEQYFNVTLEDGSEQKCRVILTFDSNDHSYVLYTLVDENGHESEEVSALRFELGDNGEMTNFTSLETEEEWDMVDEVLNTLVAEFGDGDEDYFTISTEEDEEVLCEIIHRFELADFNKSYILYAYADQEEINEIFASAYTPGEQGEVVELLPIETDQEWEFVEKELASINNQQS</sequence>
<evidence type="ECO:0000313" key="4">
    <source>
        <dbReference type="Proteomes" id="UP000287910"/>
    </source>
</evidence>
<dbReference type="Pfam" id="PF06949">
    <property type="entry name" value="DUF1292"/>
    <property type="match status" value="2"/>
</dbReference>
<dbReference type="PANTHER" id="PTHR40066:SF1">
    <property type="entry name" value="UPF0473 PROTEIN CBO2561_CLC_2432"/>
    <property type="match status" value="1"/>
</dbReference>
<accession>A0A432LGJ9</accession>
<dbReference type="AlphaFoldDB" id="A0A432LGJ9"/>
<comment type="caution">
    <text evidence="3">The sequence shown here is derived from an EMBL/GenBank/DDBJ whole genome shotgun (WGS) entry which is preliminary data.</text>
</comment>
<dbReference type="EMBL" id="RYYR01000001">
    <property type="protein sequence ID" value="RUL57089.1"/>
    <property type="molecule type" value="Genomic_DNA"/>
</dbReference>
<proteinExistence type="inferred from homology"/>
<dbReference type="InterPro" id="IPR009711">
    <property type="entry name" value="UPF0473"/>
</dbReference>
<evidence type="ECO:0000256" key="1">
    <source>
        <dbReference type="ARBA" id="ARBA00008439"/>
    </source>
</evidence>
<dbReference type="HAMAP" id="MF_01448">
    <property type="entry name" value="UPF0473"/>
    <property type="match status" value="2"/>
</dbReference>
<comment type="similarity">
    <text evidence="1 2">Belongs to the UPF0473 family.</text>
</comment>
<dbReference type="RefSeq" id="WP_126657204.1">
    <property type="nucleotide sequence ID" value="NZ_RYYR01000001.1"/>
</dbReference>
<dbReference type="Proteomes" id="UP000287910">
    <property type="component" value="Unassembled WGS sequence"/>
</dbReference>